<proteinExistence type="predicted"/>
<keyword evidence="2" id="KW-1185">Reference proteome</keyword>
<evidence type="ECO:0000313" key="2">
    <source>
        <dbReference type="Proteomes" id="UP000324222"/>
    </source>
</evidence>
<protein>
    <submittedName>
        <fullName evidence="1">Uncharacterized protein</fullName>
    </submittedName>
</protein>
<accession>A0A5B7F0X8</accession>
<organism evidence="1 2">
    <name type="scientific">Portunus trituberculatus</name>
    <name type="common">Swimming crab</name>
    <name type="synonym">Neptunus trituberculatus</name>
    <dbReference type="NCBI Taxonomy" id="210409"/>
    <lineage>
        <taxon>Eukaryota</taxon>
        <taxon>Metazoa</taxon>
        <taxon>Ecdysozoa</taxon>
        <taxon>Arthropoda</taxon>
        <taxon>Crustacea</taxon>
        <taxon>Multicrustacea</taxon>
        <taxon>Malacostraca</taxon>
        <taxon>Eumalacostraca</taxon>
        <taxon>Eucarida</taxon>
        <taxon>Decapoda</taxon>
        <taxon>Pleocyemata</taxon>
        <taxon>Brachyura</taxon>
        <taxon>Eubrachyura</taxon>
        <taxon>Portunoidea</taxon>
        <taxon>Portunidae</taxon>
        <taxon>Portuninae</taxon>
        <taxon>Portunus</taxon>
    </lineage>
</organism>
<reference evidence="1 2" key="1">
    <citation type="submission" date="2019-05" db="EMBL/GenBank/DDBJ databases">
        <title>Another draft genome of Portunus trituberculatus and its Hox gene families provides insights of decapod evolution.</title>
        <authorList>
            <person name="Jeong J.-H."/>
            <person name="Song I."/>
            <person name="Kim S."/>
            <person name="Choi T."/>
            <person name="Kim D."/>
            <person name="Ryu S."/>
            <person name="Kim W."/>
        </authorList>
    </citation>
    <scope>NUCLEOTIDE SEQUENCE [LARGE SCALE GENOMIC DNA]</scope>
    <source>
        <tissue evidence="1">Muscle</tissue>
    </source>
</reference>
<evidence type="ECO:0000313" key="1">
    <source>
        <dbReference type="EMBL" id="MPC38918.1"/>
    </source>
</evidence>
<sequence>MGVAVVAEVFHSSVMASAAVEAFHKIVKAPAETVGVFRSSGKVFAAAEVFHNFERVAEGLLLSARTAVIAGKTVLVRMK</sequence>
<name>A0A5B7F0X8_PORTR</name>
<gene>
    <name evidence="1" type="ORF">E2C01_032436</name>
</gene>
<dbReference type="Proteomes" id="UP000324222">
    <property type="component" value="Unassembled WGS sequence"/>
</dbReference>
<dbReference type="EMBL" id="VSRR010004211">
    <property type="protein sequence ID" value="MPC38918.1"/>
    <property type="molecule type" value="Genomic_DNA"/>
</dbReference>
<dbReference type="AlphaFoldDB" id="A0A5B7F0X8"/>
<comment type="caution">
    <text evidence="1">The sequence shown here is derived from an EMBL/GenBank/DDBJ whole genome shotgun (WGS) entry which is preliminary data.</text>
</comment>